<dbReference type="FunFam" id="1.10.3660.10:FF:000003">
    <property type="entry name" value="Prephenate dehydrogenase"/>
    <property type="match status" value="1"/>
</dbReference>
<proteinExistence type="inferred from homology"/>
<gene>
    <name evidence="12" type="ORF">FD16_GL001417</name>
</gene>
<keyword evidence="13" id="KW-1185">Reference proteome</keyword>
<feature type="domain" description="Prephenate/arogenate dehydrogenase" evidence="11">
    <location>
        <begin position="1"/>
        <end position="279"/>
    </location>
</feature>
<keyword evidence="6" id="KW-0028">Amino-acid biosynthesis</keyword>
<dbReference type="InterPro" id="IPR008927">
    <property type="entry name" value="6-PGluconate_DH-like_C_sf"/>
</dbReference>
<dbReference type="GO" id="GO:0004665">
    <property type="term" value="F:prephenate dehydrogenase (NADP+) activity"/>
    <property type="evidence" value="ECO:0007669"/>
    <property type="project" value="InterPro"/>
</dbReference>
<evidence type="ECO:0000256" key="9">
    <source>
        <dbReference type="ARBA" id="ARBA00023141"/>
    </source>
</evidence>
<keyword evidence="5" id="KW-0827">Tyrosine biosynthesis</keyword>
<reference evidence="12 13" key="1">
    <citation type="journal article" date="2015" name="Genome Announc.">
        <title>Expanding the biotechnology potential of lactobacilli through comparative genomics of 213 strains and associated genera.</title>
        <authorList>
            <person name="Sun Z."/>
            <person name="Harris H.M."/>
            <person name="McCann A."/>
            <person name="Guo C."/>
            <person name="Argimon S."/>
            <person name="Zhang W."/>
            <person name="Yang X."/>
            <person name="Jeffery I.B."/>
            <person name="Cooney J.C."/>
            <person name="Kagawa T.F."/>
            <person name="Liu W."/>
            <person name="Song Y."/>
            <person name="Salvetti E."/>
            <person name="Wrobel A."/>
            <person name="Rasinkangas P."/>
            <person name="Parkhill J."/>
            <person name="Rea M.C."/>
            <person name="O'Sullivan O."/>
            <person name="Ritari J."/>
            <person name="Douillard F.P."/>
            <person name="Paul Ross R."/>
            <person name="Yang R."/>
            <person name="Briner A.E."/>
            <person name="Felis G.E."/>
            <person name="de Vos W.M."/>
            <person name="Barrangou R."/>
            <person name="Klaenhammer T.R."/>
            <person name="Caufield P.W."/>
            <person name="Cui Y."/>
            <person name="Zhang H."/>
            <person name="O'Toole P.W."/>
        </authorList>
    </citation>
    <scope>NUCLEOTIDE SEQUENCE [LARGE SCALE GENOMIC DNA]</scope>
    <source>
        <strain evidence="12 13">DSM 5007</strain>
    </source>
</reference>
<dbReference type="SUPFAM" id="SSF48179">
    <property type="entry name" value="6-phosphogluconate dehydrogenase C-terminal domain-like"/>
    <property type="match status" value="1"/>
</dbReference>
<dbReference type="PROSITE" id="PS51176">
    <property type="entry name" value="PDH_ADH"/>
    <property type="match status" value="1"/>
</dbReference>
<dbReference type="eggNOG" id="COG0287">
    <property type="taxonomic scope" value="Bacteria"/>
</dbReference>
<dbReference type="Pfam" id="PF20463">
    <property type="entry name" value="PDH_C"/>
    <property type="match status" value="1"/>
</dbReference>
<dbReference type="FunFam" id="3.40.50.720:FF:000208">
    <property type="entry name" value="Prephenate dehydrogenase"/>
    <property type="match status" value="1"/>
</dbReference>
<dbReference type="InterPro" id="IPR046825">
    <property type="entry name" value="PDH_C"/>
</dbReference>
<sequence length="279" mass="30302">MRVVVNGLGEMGASLALAIKNSRDDAEIIGVDRNLDALNKAKKIDLVVDTSSDLKSVVADADVIILATPIRAIIATLHDLLDLTLKPGVLIMDTGSTKDQVMQAAQPLIKKGIAFVGGHAMAGTQRAGIDAVDGHLYDQVPYFLVSDDQDAVYRAKELLNGIGVHIIRVEAQQHDLMMAYLSDLPHVVAATLVNSTTQTLTDYPELPNYAAGGFKDTTRIGAADPQMWTDILMTNHDATLESLESFQSSLNRVIEALKANDATTIYDFFDHSKQLRQKF</sequence>
<comment type="catalytic activity">
    <reaction evidence="10">
        <text>prephenate + NAD(+) = 3-(4-hydroxyphenyl)pyruvate + CO2 + NADH</text>
        <dbReference type="Rhea" id="RHEA:13869"/>
        <dbReference type="ChEBI" id="CHEBI:16526"/>
        <dbReference type="ChEBI" id="CHEBI:29934"/>
        <dbReference type="ChEBI" id="CHEBI:36242"/>
        <dbReference type="ChEBI" id="CHEBI:57540"/>
        <dbReference type="ChEBI" id="CHEBI:57945"/>
        <dbReference type="EC" id="1.3.1.12"/>
    </reaction>
</comment>
<evidence type="ECO:0000256" key="5">
    <source>
        <dbReference type="ARBA" id="ARBA00022498"/>
    </source>
</evidence>
<dbReference type="AlphaFoldDB" id="A0A0R1W4E5"/>
<evidence type="ECO:0000259" key="11">
    <source>
        <dbReference type="PROSITE" id="PS51176"/>
    </source>
</evidence>
<evidence type="ECO:0000256" key="8">
    <source>
        <dbReference type="ARBA" id="ARBA00023027"/>
    </source>
</evidence>
<evidence type="ECO:0000313" key="13">
    <source>
        <dbReference type="Proteomes" id="UP000051820"/>
    </source>
</evidence>
<dbReference type="InterPro" id="IPR003099">
    <property type="entry name" value="Prephen_DH"/>
</dbReference>
<dbReference type="EC" id="1.3.1.12" evidence="3"/>
<evidence type="ECO:0000256" key="6">
    <source>
        <dbReference type="ARBA" id="ARBA00022605"/>
    </source>
</evidence>
<dbReference type="PATRIC" id="fig|1423807.3.peg.1445"/>
<comment type="similarity">
    <text evidence="2">Belongs to the prephenate/arogenate dehydrogenase family.</text>
</comment>
<evidence type="ECO:0000256" key="10">
    <source>
        <dbReference type="ARBA" id="ARBA00049260"/>
    </source>
</evidence>
<keyword evidence="7" id="KW-0560">Oxidoreductase</keyword>
<evidence type="ECO:0000256" key="1">
    <source>
        <dbReference type="ARBA" id="ARBA00005067"/>
    </source>
</evidence>
<protein>
    <recommendedName>
        <fullName evidence="4">Prephenate dehydrogenase</fullName>
        <ecNumber evidence="3">1.3.1.12</ecNumber>
    </recommendedName>
</protein>
<accession>A0A0R1W4E5</accession>
<dbReference type="PANTHER" id="PTHR21363">
    <property type="entry name" value="PREPHENATE DEHYDROGENASE"/>
    <property type="match status" value="1"/>
</dbReference>
<dbReference type="Gene3D" id="1.10.3660.10">
    <property type="entry name" value="6-phosphogluconate dehydrogenase C-terminal like domain"/>
    <property type="match status" value="1"/>
</dbReference>
<dbReference type="InterPro" id="IPR050812">
    <property type="entry name" value="Preph/Arog_dehydrog"/>
</dbReference>
<dbReference type="Proteomes" id="UP000051820">
    <property type="component" value="Unassembled WGS sequence"/>
</dbReference>
<dbReference type="OrthoDB" id="9802008at2"/>
<name>A0A0R1W4E5_9LACO</name>
<dbReference type="InterPro" id="IPR046826">
    <property type="entry name" value="PDH_N"/>
</dbReference>
<evidence type="ECO:0000256" key="4">
    <source>
        <dbReference type="ARBA" id="ARBA00016891"/>
    </source>
</evidence>
<comment type="caution">
    <text evidence="12">The sequence shown here is derived from an EMBL/GenBank/DDBJ whole genome shotgun (WGS) entry which is preliminary data.</text>
</comment>
<keyword evidence="8" id="KW-0520">NAD</keyword>
<dbReference type="Gene3D" id="3.40.50.720">
    <property type="entry name" value="NAD(P)-binding Rossmann-like Domain"/>
    <property type="match status" value="1"/>
</dbReference>
<dbReference type="STRING" id="1423807.FD16_GL001417"/>
<dbReference type="GO" id="GO:0008977">
    <property type="term" value="F:prephenate dehydrogenase (NAD+) activity"/>
    <property type="evidence" value="ECO:0007669"/>
    <property type="project" value="UniProtKB-EC"/>
</dbReference>
<keyword evidence="9" id="KW-0057">Aromatic amino acid biosynthesis</keyword>
<dbReference type="GO" id="GO:0006571">
    <property type="term" value="P:tyrosine biosynthetic process"/>
    <property type="evidence" value="ECO:0007669"/>
    <property type="project" value="UniProtKB-KW"/>
</dbReference>
<evidence type="ECO:0000256" key="2">
    <source>
        <dbReference type="ARBA" id="ARBA00007964"/>
    </source>
</evidence>
<evidence type="ECO:0000256" key="3">
    <source>
        <dbReference type="ARBA" id="ARBA00012068"/>
    </source>
</evidence>
<evidence type="ECO:0000256" key="7">
    <source>
        <dbReference type="ARBA" id="ARBA00023002"/>
    </source>
</evidence>
<dbReference type="GO" id="GO:0070403">
    <property type="term" value="F:NAD+ binding"/>
    <property type="evidence" value="ECO:0007669"/>
    <property type="project" value="InterPro"/>
</dbReference>
<dbReference type="Pfam" id="PF02153">
    <property type="entry name" value="PDH_N"/>
    <property type="match status" value="1"/>
</dbReference>
<comment type="pathway">
    <text evidence="1">Amino-acid biosynthesis; L-tyrosine biosynthesis; (4-hydroxyphenyl)pyruvate from prephenate (NAD(+) route): step 1/1.</text>
</comment>
<dbReference type="SUPFAM" id="SSF51735">
    <property type="entry name" value="NAD(P)-binding Rossmann-fold domains"/>
    <property type="match status" value="1"/>
</dbReference>
<dbReference type="PANTHER" id="PTHR21363:SF0">
    <property type="entry name" value="PREPHENATE DEHYDROGENASE [NADP(+)]"/>
    <property type="match status" value="1"/>
</dbReference>
<dbReference type="EMBL" id="AZGF01000030">
    <property type="protein sequence ID" value="KRM10214.1"/>
    <property type="molecule type" value="Genomic_DNA"/>
</dbReference>
<evidence type="ECO:0000313" key="12">
    <source>
        <dbReference type="EMBL" id="KRM10214.1"/>
    </source>
</evidence>
<organism evidence="12 13">
    <name type="scientific">Paucilactobacillus suebicus DSM 5007 = KCTC 3549</name>
    <dbReference type="NCBI Taxonomy" id="1423807"/>
    <lineage>
        <taxon>Bacteria</taxon>
        <taxon>Bacillati</taxon>
        <taxon>Bacillota</taxon>
        <taxon>Bacilli</taxon>
        <taxon>Lactobacillales</taxon>
        <taxon>Lactobacillaceae</taxon>
        <taxon>Paucilactobacillus</taxon>
    </lineage>
</organism>
<dbReference type="RefSeq" id="WP_010621429.1">
    <property type="nucleotide sequence ID" value="NZ_AZGF01000030.1"/>
</dbReference>
<dbReference type="InterPro" id="IPR036291">
    <property type="entry name" value="NAD(P)-bd_dom_sf"/>
</dbReference>